<feature type="compositionally biased region" description="Polar residues" evidence="3">
    <location>
        <begin position="803"/>
        <end position="812"/>
    </location>
</feature>
<dbReference type="SUPFAM" id="SSF52540">
    <property type="entry name" value="P-loop containing nucleoside triphosphate hydrolases"/>
    <property type="match status" value="1"/>
</dbReference>
<dbReference type="Pfam" id="PF24883">
    <property type="entry name" value="NPHP3_N"/>
    <property type="match status" value="1"/>
</dbReference>
<dbReference type="OrthoDB" id="1577640at2759"/>
<dbReference type="InterPro" id="IPR056884">
    <property type="entry name" value="NPHP3-like_N"/>
</dbReference>
<feature type="domain" description="Nephrocystin 3-like N-terminal" evidence="5">
    <location>
        <begin position="183"/>
        <end position="337"/>
    </location>
</feature>
<dbReference type="PROSITE" id="PS50088">
    <property type="entry name" value="ANK_REPEAT"/>
    <property type="match status" value="1"/>
</dbReference>
<evidence type="ECO:0000256" key="3">
    <source>
        <dbReference type="SAM" id="MobiDB-lite"/>
    </source>
</evidence>
<dbReference type="PROSITE" id="PS50297">
    <property type="entry name" value="ANK_REP_REGION"/>
    <property type="match status" value="1"/>
</dbReference>
<dbReference type="InterPro" id="IPR036770">
    <property type="entry name" value="Ankyrin_rpt-contain_sf"/>
</dbReference>
<dbReference type="PRINTS" id="PR01415">
    <property type="entry name" value="ANKYRIN"/>
</dbReference>
<evidence type="ECO:0000256" key="2">
    <source>
        <dbReference type="PROSITE-ProRule" id="PRU00023"/>
    </source>
</evidence>
<feature type="compositionally biased region" description="Acidic residues" evidence="3">
    <location>
        <begin position="780"/>
        <end position="794"/>
    </location>
</feature>
<dbReference type="PANTHER" id="PTHR10039:SF16">
    <property type="entry name" value="GPI INOSITOL-DEACYLASE"/>
    <property type="match status" value="1"/>
</dbReference>
<keyword evidence="6" id="KW-0378">Hydrolase</keyword>
<keyword evidence="1" id="KW-0677">Repeat</keyword>
<dbReference type="EMBL" id="CP099424">
    <property type="protein sequence ID" value="USW55010.1"/>
    <property type="molecule type" value="Genomic_DNA"/>
</dbReference>
<dbReference type="AlphaFoldDB" id="A0A9Q9ATT1"/>
<evidence type="ECO:0000259" key="5">
    <source>
        <dbReference type="Pfam" id="PF24883"/>
    </source>
</evidence>
<accession>A0A9Q9ATT1</accession>
<organism evidence="6 7">
    <name type="scientific">Septoria linicola</name>
    <dbReference type="NCBI Taxonomy" id="215465"/>
    <lineage>
        <taxon>Eukaryota</taxon>
        <taxon>Fungi</taxon>
        <taxon>Dikarya</taxon>
        <taxon>Ascomycota</taxon>
        <taxon>Pezizomycotina</taxon>
        <taxon>Dothideomycetes</taxon>
        <taxon>Dothideomycetidae</taxon>
        <taxon>Mycosphaerellales</taxon>
        <taxon>Mycosphaerellaceae</taxon>
        <taxon>Septoria</taxon>
    </lineage>
</organism>
<gene>
    <name evidence="6" type="ORF">Slin15195_G083290</name>
</gene>
<dbReference type="InterPro" id="IPR054471">
    <property type="entry name" value="GPIID_WHD"/>
</dbReference>
<dbReference type="SUPFAM" id="SSF48403">
    <property type="entry name" value="Ankyrin repeat"/>
    <property type="match status" value="1"/>
</dbReference>
<reference evidence="6" key="1">
    <citation type="submission" date="2022-06" db="EMBL/GenBank/DDBJ databases">
        <title>Complete genome sequences of two strains of the flax pathogen Septoria linicola.</title>
        <authorList>
            <person name="Lapalu N."/>
            <person name="Simon A."/>
            <person name="Demenou B."/>
            <person name="Paumier D."/>
            <person name="Guillot M.-P."/>
            <person name="Gout L."/>
            <person name="Valade R."/>
        </authorList>
    </citation>
    <scope>NUCLEOTIDE SEQUENCE</scope>
    <source>
        <strain evidence="6">SE15195</strain>
    </source>
</reference>
<dbReference type="PANTHER" id="PTHR10039">
    <property type="entry name" value="AMELOGENIN"/>
    <property type="match status" value="1"/>
</dbReference>
<evidence type="ECO:0000313" key="6">
    <source>
        <dbReference type="EMBL" id="USW55010.1"/>
    </source>
</evidence>
<feature type="region of interest" description="Disordered" evidence="3">
    <location>
        <begin position="774"/>
        <end position="812"/>
    </location>
</feature>
<evidence type="ECO:0000259" key="4">
    <source>
        <dbReference type="Pfam" id="PF22939"/>
    </source>
</evidence>
<keyword evidence="7" id="KW-1185">Reference proteome</keyword>
<evidence type="ECO:0000313" key="7">
    <source>
        <dbReference type="Proteomes" id="UP001056384"/>
    </source>
</evidence>
<dbReference type="SMART" id="SM00248">
    <property type="entry name" value="ANK"/>
    <property type="match status" value="3"/>
</dbReference>
<dbReference type="Pfam" id="PF22939">
    <property type="entry name" value="WHD_GPIID"/>
    <property type="match status" value="1"/>
</dbReference>
<proteinExistence type="predicted"/>
<name>A0A9Q9ATT1_9PEZI</name>
<dbReference type="InterPro" id="IPR027417">
    <property type="entry name" value="P-loop_NTPase"/>
</dbReference>
<dbReference type="GO" id="GO:0016787">
    <property type="term" value="F:hydrolase activity"/>
    <property type="evidence" value="ECO:0007669"/>
    <property type="project" value="UniProtKB-KW"/>
</dbReference>
<dbReference type="Gene3D" id="1.25.40.20">
    <property type="entry name" value="Ankyrin repeat-containing domain"/>
    <property type="match status" value="1"/>
</dbReference>
<protein>
    <submittedName>
        <fullName evidence="6">P-loop containing nucleoside triphosphate hydrolase</fullName>
    </submittedName>
</protein>
<dbReference type="Gene3D" id="3.40.50.300">
    <property type="entry name" value="P-loop containing nucleotide triphosphate hydrolases"/>
    <property type="match status" value="1"/>
</dbReference>
<feature type="domain" description="GPI inositol-deacylase winged helix" evidence="4">
    <location>
        <begin position="443"/>
        <end position="521"/>
    </location>
</feature>
<evidence type="ECO:0000256" key="1">
    <source>
        <dbReference type="ARBA" id="ARBA00022737"/>
    </source>
</evidence>
<keyword evidence="2" id="KW-0040">ANK repeat</keyword>
<dbReference type="Pfam" id="PF12796">
    <property type="entry name" value="Ank_2"/>
    <property type="match status" value="1"/>
</dbReference>
<sequence>MADPAALALQVGVLLKNLIEYGAEVRSARGNITSLCRELSTLRGVLEDLKSHRAGNVADNGVTDCLGNARTIIDELMQRMQPANSRLGRHKQSLTWPFKQKELEQSLARLGRINMAVLMILMGDQHSFVADMHIMKAELRGITDVITNELESQRRKEIAAYLAPASPDAAHAAACSVWDGTSSGEWFVQQLQPWLDDRDPKRRAVVLYGVSGAGKTTIISKYVEHIKALPDGPRLAYFYCTFNDNASQKVGNILGSWLVQLAATMPSILDQFGRAESSKERLPMSALEDVLVQMAQMSGPVLLVLDAINESNDDRKIIDCVTRVLQRSPHIRLLLSSTPYSSHFQPEDIIEMSMLSKDVQGDIAQYVRRVTQSNPVLAQVGEQEIIDVVAPKANGMFRWAECQMTFMSECLTARVARQALKDLPGSLEETYINTLERIPIASKPWVRQALMWLSYAHRPLTLDELAEAVAIEIGQSFMDDSCRIKPPQRLLRLCQGLVAHNITTNTVLLAHSSIKATLESTALRQSPVADFWMDRKLAAPIMIRKLLTYILMKDFGNATCSSKEFRKFFRSYPLLDYASTMWAIHACTHARSGGPFQQEEMQLMLILLANPEDTGAGQHFKFWIRTILGDMSEGNLVQNATPLYYASSYGLAPIVEIMLVNGLVGLGTTKTPSHIDWKSGRYSSTPLQVAAYRGHADVVELLLRHGADPNSRDIEETSCLEWAVSGHHRRVAELLLQYGAECDQHTESPLRQQMLYSSHEKDDSEHDTYVEIPYFGREEISDDSSSDDEGEDEEHALPLRGFCSTSSGLASE</sequence>
<dbReference type="InterPro" id="IPR002110">
    <property type="entry name" value="Ankyrin_rpt"/>
</dbReference>
<dbReference type="Proteomes" id="UP001056384">
    <property type="component" value="Chromosome 7"/>
</dbReference>
<feature type="repeat" description="ANK" evidence="2">
    <location>
        <begin position="682"/>
        <end position="714"/>
    </location>
</feature>